<dbReference type="GO" id="GO:0008270">
    <property type="term" value="F:zinc ion binding"/>
    <property type="evidence" value="ECO:0007669"/>
    <property type="project" value="UniProtKB-KW"/>
</dbReference>
<accession>A0A383VUG3</accession>
<evidence type="ECO:0000256" key="5">
    <source>
        <dbReference type="SAM" id="Coils"/>
    </source>
</evidence>
<feature type="domain" description="MYND-type" evidence="6">
    <location>
        <begin position="139"/>
        <end position="180"/>
    </location>
</feature>
<feature type="coiled-coil region" evidence="5">
    <location>
        <begin position="73"/>
        <end position="100"/>
    </location>
</feature>
<dbReference type="PROSITE" id="PS50865">
    <property type="entry name" value="ZF_MYND_2"/>
    <property type="match status" value="1"/>
</dbReference>
<keyword evidence="3" id="KW-0862">Zinc</keyword>
<evidence type="ECO:0000256" key="1">
    <source>
        <dbReference type="ARBA" id="ARBA00022723"/>
    </source>
</evidence>
<dbReference type="AlphaFoldDB" id="A0A383VUG3"/>
<organism evidence="7 8">
    <name type="scientific">Tetradesmus obliquus</name>
    <name type="common">Green alga</name>
    <name type="synonym">Acutodesmus obliquus</name>
    <dbReference type="NCBI Taxonomy" id="3088"/>
    <lineage>
        <taxon>Eukaryota</taxon>
        <taxon>Viridiplantae</taxon>
        <taxon>Chlorophyta</taxon>
        <taxon>core chlorophytes</taxon>
        <taxon>Chlorophyceae</taxon>
        <taxon>CS clade</taxon>
        <taxon>Sphaeropleales</taxon>
        <taxon>Scenedesmaceae</taxon>
        <taxon>Tetradesmus</taxon>
    </lineage>
</organism>
<evidence type="ECO:0000259" key="6">
    <source>
        <dbReference type="PROSITE" id="PS50865"/>
    </source>
</evidence>
<evidence type="ECO:0000256" key="2">
    <source>
        <dbReference type="ARBA" id="ARBA00022771"/>
    </source>
</evidence>
<keyword evidence="1" id="KW-0479">Metal-binding</keyword>
<evidence type="ECO:0000256" key="3">
    <source>
        <dbReference type="ARBA" id="ARBA00022833"/>
    </source>
</evidence>
<gene>
    <name evidence="7" type="ORF">BQ4739_LOCUS8371</name>
</gene>
<protein>
    <recommendedName>
        <fullName evidence="6">MYND-type domain-containing protein</fullName>
    </recommendedName>
</protein>
<proteinExistence type="predicted"/>
<keyword evidence="2 4" id="KW-0863">Zinc-finger</keyword>
<sequence>MLLQRQHQAASLAQEQCSGRAAAADADDHVAAAGELLQPTAAALKLAVDACMEILFTAGLQLPGDAAAAANASAKLQRQGKALQQQLQQAQQQQQQQQQQAFQGQQAEQLAQELLQFGHDICLQLPVPYWCCNPACSNVQECSELELVSRKGSRCSGCATARFCSKSCQQQCWKGSTRQCASASLLRARANSRSSVDSDMQIVVAGVVAGSQVMLLPPVNEASASRTHCTYNCFP</sequence>
<evidence type="ECO:0000313" key="7">
    <source>
        <dbReference type="EMBL" id="SZX68046.1"/>
    </source>
</evidence>
<evidence type="ECO:0000256" key="4">
    <source>
        <dbReference type="PROSITE-ProRule" id="PRU00134"/>
    </source>
</evidence>
<keyword evidence="8" id="KW-1185">Reference proteome</keyword>
<reference evidence="7 8" key="1">
    <citation type="submission" date="2016-10" db="EMBL/GenBank/DDBJ databases">
        <authorList>
            <person name="Cai Z."/>
        </authorList>
    </citation>
    <scope>NUCLEOTIDE SEQUENCE [LARGE SCALE GENOMIC DNA]</scope>
</reference>
<name>A0A383VUG3_TETOB</name>
<evidence type="ECO:0000313" key="8">
    <source>
        <dbReference type="Proteomes" id="UP000256970"/>
    </source>
</evidence>
<keyword evidence="5" id="KW-0175">Coiled coil</keyword>
<dbReference type="InterPro" id="IPR002893">
    <property type="entry name" value="Znf_MYND"/>
</dbReference>
<dbReference type="EMBL" id="FNXT01000834">
    <property type="protein sequence ID" value="SZX68046.1"/>
    <property type="molecule type" value="Genomic_DNA"/>
</dbReference>
<dbReference type="Proteomes" id="UP000256970">
    <property type="component" value="Unassembled WGS sequence"/>
</dbReference>